<evidence type="ECO:0000256" key="10">
    <source>
        <dbReference type="SAM" id="Phobius"/>
    </source>
</evidence>
<sequence>MDNAAESVGTDLSSVKDFHGIPSDGPDRVLQSYRSPGYIPSLSSMGHISRPSPENASESVPNPLVFLNERYQSVRGDSGSKILEEIEGVDGYKRQPYPTEEGQKEEQVDVTEKFYLFRVPYLGDQISNEIKLAQLQVEEKTRIREAIRLKMQSKKDSCRDLLAKLNAAKSKEKAAKNAFHIKCDKTGYMQTEKKKMKTAAFIENIGERIEKMKFRQEHETMPLKDEIQLLHEMRRLKKQREKLLETLGMMAVTPATSYQRKQTEESVTALKLERDAAKDKMTQAEELTKEAEKIYLDEVKALQELKGQFSAADDVRQKAYSHCQKLRRQQYGANKYLSKFTEDRKKAQDLRGDRDETPPVHHTAIQGKVGNAVVVSEDTNSTSLGSLGAQVGDANSALNLEHKNPKENIKSIVNLEQKAATKSKKAARAQKGTEHKEGTDEKAEVNKRTLEDEELARKEEDLRKEAAAKLKELRRSEEMAKAKEADERKKRNAMKAQARAEFKAQKEAELKDKEREKKARRKERKRAAAVASADGAVDGKEFNQPEYEVEEKTTGVAKSQRRMPSILEKERRPFLAQLRKRRSNRMQPWMWTLALVLLTVMVLYFVGVQWLD</sequence>
<feature type="compositionally biased region" description="Basic and acidic residues" evidence="9">
    <location>
        <begin position="498"/>
        <end position="517"/>
    </location>
</feature>
<name>A0AAP0ILC0_9MAGN</name>
<evidence type="ECO:0000313" key="12">
    <source>
        <dbReference type="Proteomes" id="UP001417504"/>
    </source>
</evidence>
<dbReference type="Proteomes" id="UP001417504">
    <property type="component" value="Unassembled WGS sequence"/>
</dbReference>
<keyword evidence="3 10" id="KW-0812">Transmembrane</keyword>
<keyword evidence="6 10" id="KW-0472">Membrane</keyword>
<evidence type="ECO:0000256" key="6">
    <source>
        <dbReference type="ARBA" id="ARBA00023136"/>
    </source>
</evidence>
<feature type="transmembrane region" description="Helical" evidence="10">
    <location>
        <begin position="589"/>
        <end position="611"/>
    </location>
</feature>
<keyword evidence="5 8" id="KW-0175">Coiled coil</keyword>
<feature type="region of interest" description="Disordered" evidence="9">
    <location>
        <begin position="420"/>
        <end position="452"/>
    </location>
</feature>
<evidence type="ECO:0000256" key="5">
    <source>
        <dbReference type="ARBA" id="ARBA00023054"/>
    </source>
</evidence>
<feature type="coiled-coil region" evidence="8">
    <location>
        <begin position="226"/>
        <end position="294"/>
    </location>
</feature>
<evidence type="ECO:0000256" key="1">
    <source>
        <dbReference type="ARBA" id="ARBA00004162"/>
    </source>
</evidence>
<comment type="subcellular location">
    <subcellularLocation>
        <location evidence="1">Cell membrane</location>
        <topology evidence="1">Single-pass membrane protein</topology>
    </subcellularLocation>
</comment>
<comment type="caution">
    <text evidence="11">The sequence shown here is derived from an EMBL/GenBank/DDBJ whole genome shotgun (WGS) entry which is preliminary data.</text>
</comment>
<keyword evidence="4 10" id="KW-1133">Transmembrane helix</keyword>
<evidence type="ECO:0000256" key="7">
    <source>
        <dbReference type="ARBA" id="ARBA00038080"/>
    </source>
</evidence>
<keyword evidence="12" id="KW-1185">Reference proteome</keyword>
<feature type="compositionally biased region" description="Basic and acidic residues" evidence="9">
    <location>
        <begin position="474"/>
        <end position="489"/>
    </location>
</feature>
<dbReference type="EMBL" id="JBBNAE010000006">
    <property type="protein sequence ID" value="KAK9117666.1"/>
    <property type="molecule type" value="Genomic_DNA"/>
</dbReference>
<accession>A0AAP0ILC0</accession>
<feature type="compositionally biased region" description="Basic and acidic residues" evidence="9">
    <location>
        <begin position="431"/>
        <end position="452"/>
    </location>
</feature>
<feature type="region of interest" description="Disordered" evidence="9">
    <location>
        <begin position="1"/>
        <end position="35"/>
    </location>
</feature>
<evidence type="ECO:0000256" key="8">
    <source>
        <dbReference type="SAM" id="Coils"/>
    </source>
</evidence>
<evidence type="ECO:0000313" key="11">
    <source>
        <dbReference type="EMBL" id="KAK9117666.1"/>
    </source>
</evidence>
<dbReference type="GO" id="GO:0005886">
    <property type="term" value="C:plasma membrane"/>
    <property type="evidence" value="ECO:0007669"/>
    <property type="project" value="UniProtKB-SubCell"/>
</dbReference>
<evidence type="ECO:0000256" key="2">
    <source>
        <dbReference type="ARBA" id="ARBA00022475"/>
    </source>
</evidence>
<keyword evidence="2" id="KW-1003">Cell membrane</keyword>
<feature type="compositionally biased region" description="Basic residues" evidence="9">
    <location>
        <begin position="518"/>
        <end position="527"/>
    </location>
</feature>
<organism evidence="11 12">
    <name type="scientific">Stephania japonica</name>
    <dbReference type="NCBI Taxonomy" id="461633"/>
    <lineage>
        <taxon>Eukaryota</taxon>
        <taxon>Viridiplantae</taxon>
        <taxon>Streptophyta</taxon>
        <taxon>Embryophyta</taxon>
        <taxon>Tracheophyta</taxon>
        <taxon>Spermatophyta</taxon>
        <taxon>Magnoliopsida</taxon>
        <taxon>Ranunculales</taxon>
        <taxon>Menispermaceae</taxon>
        <taxon>Menispermoideae</taxon>
        <taxon>Cissampelideae</taxon>
        <taxon>Stephania</taxon>
    </lineage>
</organism>
<feature type="region of interest" description="Disordered" evidence="9">
    <location>
        <begin position="474"/>
        <end position="562"/>
    </location>
</feature>
<comment type="similarity">
    <text evidence="7">Belongs to the plant Proton pump-interactor protein family.</text>
</comment>
<reference evidence="11 12" key="1">
    <citation type="submission" date="2024-01" db="EMBL/GenBank/DDBJ databases">
        <title>Genome assemblies of Stephania.</title>
        <authorList>
            <person name="Yang L."/>
        </authorList>
    </citation>
    <scope>NUCLEOTIDE SEQUENCE [LARGE SCALE GENOMIC DNA]</scope>
    <source>
        <strain evidence="11">QJT</strain>
        <tissue evidence="11">Leaf</tissue>
    </source>
</reference>
<evidence type="ECO:0000256" key="9">
    <source>
        <dbReference type="SAM" id="MobiDB-lite"/>
    </source>
</evidence>
<dbReference type="PANTHER" id="PTHR32219:SF3">
    <property type="entry name" value="CALPONIN-LIKE DOMAIN PROTEIN"/>
    <property type="match status" value="1"/>
</dbReference>
<protein>
    <submittedName>
        <fullName evidence="11">Uncharacterized protein</fullName>
    </submittedName>
</protein>
<dbReference type="PANTHER" id="PTHR32219">
    <property type="entry name" value="RNA-BINDING PROTEIN YLMH-RELATED"/>
    <property type="match status" value="1"/>
</dbReference>
<dbReference type="InterPro" id="IPR055282">
    <property type="entry name" value="PPI1-4"/>
</dbReference>
<gene>
    <name evidence="11" type="ORF">Sjap_016613</name>
</gene>
<evidence type="ECO:0000256" key="3">
    <source>
        <dbReference type="ARBA" id="ARBA00022692"/>
    </source>
</evidence>
<proteinExistence type="inferred from homology"/>
<dbReference type="AlphaFoldDB" id="A0AAP0ILC0"/>
<evidence type="ECO:0000256" key="4">
    <source>
        <dbReference type="ARBA" id="ARBA00022989"/>
    </source>
</evidence>